<keyword evidence="2" id="KW-0472">Membrane</keyword>
<evidence type="ECO:0000313" key="4">
    <source>
        <dbReference type="EMBL" id="KAF0682902.1"/>
    </source>
</evidence>
<dbReference type="GO" id="GO:0030245">
    <property type="term" value="P:cellulose catabolic process"/>
    <property type="evidence" value="ECO:0007669"/>
    <property type="project" value="InterPro"/>
</dbReference>
<sequence>MCSLLARLLAAAVLVHDAAAQLTSFPLCQGNPVAAYKDAVATYPQVKNAVAKLSQFQVASWWTDNNAHYYTEIQKLLNVCNASTVPTIVVYGLPNKDCASNFSALGTNRNADDYAKFVQDLADLVGTRPVNYILEPDALGLVASNECATKADYVGIMMMAVPILTGENANASLYLDVGYWVFADTTQTNVVVQAVKQLGSKGGSIRGIALDTSNYRPTAEMKRVCAAFTAATKAANMKQTFTCVVDTSRNYIGPPATSLEWCNSRHAAIGNPPTSNTSSGLIDYYLWIKAPGDSDGPCNTADITPDALKNGPPAGQFFEKAFSLMWDRGYFVDQKLGDKLGEFTLDVDQVQQGGSISWVAIGVIVAACVVLVVVGVLVKRRSDARTGRRQHAAEAGPTPARKPYLSI</sequence>
<evidence type="ECO:0000256" key="2">
    <source>
        <dbReference type="SAM" id="Phobius"/>
    </source>
</evidence>
<name>A0A485LTB8_9STRA</name>
<dbReference type="GO" id="GO:0004553">
    <property type="term" value="F:hydrolase activity, hydrolyzing O-glycosyl compounds"/>
    <property type="evidence" value="ECO:0007669"/>
    <property type="project" value="InterPro"/>
</dbReference>
<feature type="signal peptide" evidence="3">
    <location>
        <begin position="1"/>
        <end position="20"/>
    </location>
</feature>
<evidence type="ECO:0000313" key="6">
    <source>
        <dbReference type="Proteomes" id="UP000332933"/>
    </source>
</evidence>
<reference evidence="5 6" key="1">
    <citation type="submission" date="2019-03" db="EMBL/GenBank/DDBJ databases">
        <authorList>
            <person name="Gaulin E."/>
            <person name="Dumas B."/>
        </authorList>
    </citation>
    <scope>NUCLEOTIDE SEQUENCE [LARGE SCALE GENOMIC DNA]</scope>
    <source>
        <strain evidence="5">CBS 568.67</strain>
    </source>
</reference>
<keyword evidence="2" id="KW-0812">Transmembrane</keyword>
<feature type="transmembrane region" description="Helical" evidence="2">
    <location>
        <begin position="356"/>
        <end position="378"/>
    </location>
</feature>
<keyword evidence="3" id="KW-0732">Signal</keyword>
<organism evidence="5 6">
    <name type="scientific">Aphanomyces stellatus</name>
    <dbReference type="NCBI Taxonomy" id="120398"/>
    <lineage>
        <taxon>Eukaryota</taxon>
        <taxon>Sar</taxon>
        <taxon>Stramenopiles</taxon>
        <taxon>Oomycota</taxon>
        <taxon>Saprolegniomycetes</taxon>
        <taxon>Saprolegniales</taxon>
        <taxon>Verrucalvaceae</taxon>
        <taxon>Aphanomyces</taxon>
    </lineage>
</organism>
<evidence type="ECO:0000313" key="5">
    <source>
        <dbReference type="EMBL" id="VFU01621.1"/>
    </source>
</evidence>
<evidence type="ECO:0000256" key="1">
    <source>
        <dbReference type="SAM" id="MobiDB-lite"/>
    </source>
</evidence>
<feature type="region of interest" description="Disordered" evidence="1">
    <location>
        <begin position="386"/>
        <end position="407"/>
    </location>
</feature>
<feature type="chain" id="PRO_5033829093" evidence="3">
    <location>
        <begin position="21"/>
        <end position="407"/>
    </location>
</feature>
<keyword evidence="6" id="KW-1185">Reference proteome</keyword>
<dbReference type="PRINTS" id="PR00733">
    <property type="entry name" value="GLHYDRLASE6"/>
</dbReference>
<protein>
    <submittedName>
        <fullName evidence="5">Aste57867_24990 protein</fullName>
    </submittedName>
</protein>
<dbReference type="InterPro" id="IPR036434">
    <property type="entry name" value="Beta_cellobiohydrolase_sf"/>
</dbReference>
<dbReference type="EMBL" id="VJMH01007479">
    <property type="protein sequence ID" value="KAF0682902.1"/>
    <property type="molecule type" value="Genomic_DNA"/>
</dbReference>
<evidence type="ECO:0000256" key="3">
    <source>
        <dbReference type="SAM" id="SignalP"/>
    </source>
</evidence>
<proteinExistence type="predicted"/>
<keyword evidence="2" id="KW-1133">Transmembrane helix</keyword>
<dbReference type="InterPro" id="IPR016288">
    <property type="entry name" value="Beta_cellobiohydrolase"/>
</dbReference>
<reference evidence="4" key="2">
    <citation type="submission" date="2019-06" db="EMBL/GenBank/DDBJ databases">
        <title>Genomics analysis of Aphanomyces spp. identifies a new class of oomycete effector associated with host adaptation.</title>
        <authorList>
            <person name="Gaulin E."/>
        </authorList>
    </citation>
    <scope>NUCLEOTIDE SEQUENCE</scope>
    <source>
        <strain evidence="4">CBS 578.67</strain>
    </source>
</reference>
<dbReference type="SUPFAM" id="SSF51989">
    <property type="entry name" value="Glycosyl hydrolases family 6, cellulases"/>
    <property type="match status" value="1"/>
</dbReference>
<dbReference type="AlphaFoldDB" id="A0A485LTB8"/>
<dbReference type="Proteomes" id="UP000332933">
    <property type="component" value="Unassembled WGS sequence"/>
</dbReference>
<dbReference type="OrthoDB" id="64893at2759"/>
<dbReference type="PANTHER" id="PTHR34876:SF4">
    <property type="entry name" value="1,4-BETA-D-GLUCAN CELLOBIOHYDROLASE C-RELATED"/>
    <property type="match status" value="1"/>
</dbReference>
<dbReference type="PANTHER" id="PTHR34876">
    <property type="match status" value="1"/>
</dbReference>
<accession>A0A485LTB8</accession>
<dbReference type="EMBL" id="CAADRA010007505">
    <property type="protein sequence ID" value="VFU01621.1"/>
    <property type="molecule type" value="Genomic_DNA"/>
</dbReference>
<dbReference type="Pfam" id="PF01341">
    <property type="entry name" value="Glyco_hydro_6"/>
    <property type="match status" value="1"/>
</dbReference>
<dbReference type="Gene3D" id="3.20.20.40">
    <property type="entry name" value="1, 4-beta cellobiohydrolase"/>
    <property type="match status" value="1"/>
</dbReference>
<gene>
    <name evidence="5" type="primary">Aste57867_24990</name>
    <name evidence="4" type="ORF">As57867_024912</name>
    <name evidence="5" type="ORF">ASTE57867_24990</name>
</gene>